<dbReference type="Proteomes" id="UP000183567">
    <property type="component" value="Unassembled WGS sequence"/>
</dbReference>
<name>A0A1J8R4M5_9AGAM</name>
<sequence>MSGDIHPAAVQHMAQHVLDQLQERRSRCPASVPLTPLFVGVQGPQGSGKTFLTSRLHAQLSSQPHALSVVVLSIDDLYLPHSGLRSLAESHRNNILFQGRGQPGTHDVPLGTSVLQKLKGINGADAQTVDIPSFDKSLFNGEGDRVSRGETVKGPVDVVILEGWCVGFFPTSKEVIEERWKEPVPTLEPDTFDMKSFVSVDDVLAVNEQLKQYVEWWSALDAFIQVDTSLSMHRWHASHSLKIKGPSSAQLSVIYKWRLQQEHNMKANNGGKGMTDAQVKIFVDRYIPGYVFFGDGVMKGLSGSEVAETERLPPWIGMGLSITIGGDRDVLQISKF</sequence>
<protein>
    <recommendedName>
        <fullName evidence="3">P-loop containing nucleoside triphosphate hydrolase protein</fullName>
    </recommendedName>
</protein>
<accession>A0A1J8R4M5</accession>
<evidence type="ECO:0008006" key="3">
    <source>
        <dbReference type="Google" id="ProtNLM"/>
    </source>
</evidence>
<dbReference type="STRING" id="180088.A0A1J8R4M5"/>
<proteinExistence type="predicted"/>
<dbReference type="AlphaFoldDB" id="A0A1J8R4M5"/>
<keyword evidence="2" id="KW-1185">Reference proteome</keyword>
<evidence type="ECO:0000313" key="2">
    <source>
        <dbReference type="Proteomes" id="UP000183567"/>
    </source>
</evidence>
<gene>
    <name evidence="1" type="ORF">AZE42_05225</name>
</gene>
<dbReference type="EMBL" id="LVVM01001304">
    <property type="protein sequence ID" value="OJA18860.1"/>
    <property type="molecule type" value="Genomic_DNA"/>
</dbReference>
<dbReference type="PANTHER" id="PTHR10285">
    <property type="entry name" value="URIDINE KINASE"/>
    <property type="match status" value="1"/>
</dbReference>
<organism evidence="1 2">
    <name type="scientific">Rhizopogon vesiculosus</name>
    <dbReference type="NCBI Taxonomy" id="180088"/>
    <lineage>
        <taxon>Eukaryota</taxon>
        <taxon>Fungi</taxon>
        <taxon>Dikarya</taxon>
        <taxon>Basidiomycota</taxon>
        <taxon>Agaricomycotina</taxon>
        <taxon>Agaricomycetes</taxon>
        <taxon>Agaricomycetidae</taxon>
        <taxon>Boletales</taxon>
        <taxon>Suillineae</taxon>
        <taxon>Rhizopogonaceae</taxon>
        <taxon>Rhizopogon</taxon>
    </lineage>
</organism>
<dbReference type="Gene3D" id="3.40.50.300">
    <property type="entry name" value="P-loop containing nucleotide triphosphate hydrolases"/>
    <property type="match status" value="1"/>
</dbReference>
<dbReference type="InterPro" id="IPR027417">
    <property type="entry name" value="P-loop_NTPase"/>
</dbReference>
<evidence type="ECO:0000313" key="1">
    <source>
        <dbReference type="EMBL" id="OJA18860.1"/>
    </source>
</evidence>
<dbReference type="SUPFAM" id="SSF52540">
    <property type="entry name" value="P-loop containing nucleoside triphosphate hydrolases"/>
    <property type="match status" value="1"/>
</dbReference>
<dbReference type="OrthoDB" id="347435at2759"/>
<comment type="caution">
    <text evidence="1">The sequence shown here is derived from an EMBL/GenBank/DDBJ whole genome shotgun (WGS) entry which is preliminary data.</text>
</comment>
<reference evidence="1 2" key="1">
    <citation type="submission" date="2016-03" db="EMBL/GenBank/DDBJ databases">
        <title>Comparative genomics of the ectomycorrhizal sister species Rhizopogon vinicolor and Rhizopogon vesiculosus (Basidiomycota: Boletales) reveals a divergence of the mating type B locus.</title>
        <authorList>
            <person name="Mujic A.B."/>
            <person name="Kuo A."/>
            <person name="Tritt A."/>
            <person name="Lipzen A."/>
            <person name="Chen C."/>
            <person name="Johnson J."/>
            <person name="Sharma A."/>
            <person name="Barry K."/>
            <person name="Grigoriev I.V."/>
            <person name="Spatafora J.W."/>
        </authorList>
    </citation>
    <scope>NUCLEOTIDE SEQUENCE [LARGE SCALE GENOMIC DNA]</scope>
    <source>
        <strain evidence="1 2">AM-OR11-056</strain>
    </source>
</reference>